<dbReference type="EMBL" id="DVKQ01000033">
    <property type="protein sequence ID" value="HIT37400.1"/>
    <property type="molecule type" value="Genomic_DNA"/>
</dbReference>
<dbReference type="Proteomes" id="UP000886833">
    <property type="component" value="Unassembled WGS sequence"/>
</dbReference>
<dbReference type="SUPFAM" id="SSF160443">
    <property type="entry name" value="SMR domain-like"/>
    <property type="match status" value="1"/>
</dbReference>
<evidence type="ECO:0000259" key="1">
    <source>
        <dbReference type="PROSITE" id="PS50828"/>
    </source>
</evidence>
<dbReference type="SMART" id="SM00463">
    <property type="entry name" value="SMR"/>
    <property type="match status" value="1"/>
</dbReference>
<dbReference type="PROSITE" id="PS50828">
    <property type="entry name" value="SMR"/>
    <property type="match status" value="1"/>
</dbReference>
<protein>
    <submittedName>
        <fullName evidence="2">Smr/MutS family protein</fullName>
    </submittedName>
</protein>
<dbReference type="AlphaFoldDB" id="A0A9D1GA51"/>
<feature type="domain" description="Smr" evidence="1">
    <location>
        <begin position="9"/>
        <end position="81"/>
    </location>
</feature>
<dbReference type="Gene3D" id="3.30.1370.110">
    <property type="match status" value="1"/>
</dbReference>
<reference evidence="2" key="2">
    <citation type="journal article" date="2021" name="PeerJ">
        <title>Extensive microbial diversity within the chicken gut microbiome revealed by metagenomics and culture.</title>
        <authorList>
            <person name="Gilroy R."/>
            <person name="Ravi A."/>
            <person name="Getino M."/>
            <person name="Pursley I."/>
            <person name="Horton D.L."/>
            <person name="Alikhan N.F."/>
            <person name="Baker D."/>
            <person name="Gharbi K."/>
            <person name="Hall N."/>
            <person name="Watson M."/>
            <person name="Adriaenssens E.M."/>
            <person name="Foster-Nyarko E."/>
            <person name="Jarju S."/>
            <person name="Secka A."/>
            <person name="Antonio M."/>
            <person name="Oren A."/>
            <person name="Chaudhuri R.R."/>
            <person name="La Ragione R."/>
            <person name="Hildebrand F."/>
            <person name="Pallen M.J."/>
        </authorList>
    </citation>
    <scope>NUCLEOTIDE SEQUENCE</scope>
    <source>
        <strain evidence="2">CHK195-26880</strain>
    </source>
</reference>
<sequence>MILSSYPSIDLHGMDRDYAIFKVREFIDDCYKLKYKNIVIIHGIGKGILSKTVREYLQKDKRVLEYKLDFMNPGCTLVTLKFDNP</sequence>
<evidence type="ECO:0000313" key="2">
    <source>
        <dbReference type="EMBL" id="HIT37400.1"/>
    </source>
</evidence>
<dbReference type="InterPro" id="IPR036063">
    <property type="entry name" value="Smr_dom_sf"/>
</dbReference>
<proteinExistence type="predicted"/>
<dbReference type="Pfam" id="PF01713">
    <property type="entry name" value="Smr"/>
    <property type="match status" value="1"/>
</dbReference>
<reference evidence="2" key="1">
    <citation type="submission" date="2020-10" db="EMBL/GenBank/DDBJ databases">
        <authorList>
            <person name="Gilroy R."/>
        </authorList>
    </citation>
    <scope>NUCLEOTIDE SEQUENCE</scope>
    <source>
        <strain evidence="2">CHK195-26880</strain>
    </source>
</reference>
<evidence type="ECO:0000313" key="3">
    <source>
        <dbReference type="Proteomes" id="UP000886833"/>
    </source>
</evidence>
<dbReference type="InterPro" id="IPR002625">
    <property type="entry name" value="Smr_dom"/>
</dbReference>
<name>A0A9D1GA51_9FIRM</name>
<gene>
    <name evidence="2" type="ORF">IAB59_02830</name>
</gene>
<comment type="caution">
    <text evidence="2">The sequence shown here is derived from an EMBL/GenBank/DDBJ whole genome shotgun (WGS) entry which is preliminary data.</text>
</comment>
<accession>A0A9D1GA51</accession>
<organism evidence="2 3">
    <name type="scientific">Candidatus Onthousia faecipullorum</name>
    <dbReference type="NCBI Taxonomy" id="2840887"/>
    <lineage>
        <taxon>Bacteria</taxon>
        <taxon>Bacillati</taxon>
        <taxon>Bacillota</taxon>
        <taxon>Bacilli</taxon>
        <taxon>Candidatus Onthousia</taxon>
    </lineage>
</organism>